<feature type="chain" id="PRO_5045691704" description="DUF4468 domain-containing protein" evidence="1">
    <location>
        <begin position="20"/>
        <end position="223"/>
    </location>
</feature>
<sequence>MKKTLLLILTICTIGILKADTALTAQYPDKIKFKGKEYNLNSNPLEPYFEKYPDKRPKGGIMSTALWRGYVAHFEIIDEQLFVIDIEIEVPDKDSEKSYPYKWVSAFKQVFPDGKKVKIEWYTGILILPHGKMVEYVHMGYASTYSKYWLLEIENGDFNEARKFKNKEFVRFKKRQFEEFQKTEEYKNLYADLRENDQYGDESFIKSFIADFVINYTSKFLTD</sequence>
<keyword evidence="1" id="KW-0732">Signal</keyword>
<keyword evidence="3" id="KW-1185">Reference proteome</keyword>
<feature type="signal peptide" evidence="1">
    <location>
        <begin position="1"/>
        <end position="19"/>
    </location>
</feature>
<evidence type="ECO:0000313" key="2">
    <source>
        <dbReference type="EMBL" id="MFC4096600.1"/>
    </source>
</evidence>
<evidence type="ECO:0008006" key="4">
    <source>
        <dbReference type="Google" id="ProtNLM"/>
    </source>
</evidence>
<evidence type="ECO:0000256" key="1">
    <source>
        <dbReference type="SAM" id="SignalP"/>
    </source>
</evidence>
<dbReference type="Proteomes" id="UP001595814">
    <property type="component" value="Unassembled WGS sequence"/>
</dbReference>
<accession>A0ABV8JQ86</accession>
<dbReference type="RefSeq" id="WP_192461361.1">
    <property type="nucleotide sequence ID" value="NZ_JACYFJ010000002.1"/>
</dbReference>
<proteinExistence type="predicted"/>
<gene>
    <name evidence="2" type="ORF">ACFOUT_12000</name>
</gene>
<name>A0ABV8JQ86_9FLAO</name>
<dbReference type="EMBL" id="JBHSAW010000010">
    <property type="protein sequence ID" value="MFC4096600.1"/>
    <property type="molecule type" value="Genomic_DNA"/>
</dbReference>
<reference evidence="3" key="1">
    <citation type="journal article" date="2019" name="Int. J. Syst. Evol. Microbiol.">
        <title>The Global Catalogue of Microorganisms (GCM) 10K type strain sequencing project: providing services to taxonomists for standard genome sequencing and annotation.</title>
        <authorList>
            <consortium name="The Broad Institute Genomics Platform"/>
            <consortium name="The Broad Institute Genome Sequencing Center for Infectious Disease"/>
            <person name="Wu L."/>
            <person name="Ma J."/>
        </authorList>
    </citation>
    <scope>NUCLEOTIDE SEQUENCE [LARGE SCALE GENOMIC DNA]</scope>
    <source>
        <strain evidence="3">CECT 7477</strain>
    </source>
</reference>
<organism evidence="2 3">
    <name type="scientific">Euzebyella saccharophila</name>
    <dbReference type="NCBI Taxonomy" id="679664"/>
    <lineage>
        <taxon>Bacteria</taxon>
        <taxon>Pseudomonadati</taxon>
        <taxon>Bacteroidota</taxon>
        <taxon>Flavobacteriia</taxon>
        <taxon>Flavobacteriales</taxon>
        <taxon>Flavobacteriaceae</taxon>
        <taxon>Euzebyella</taxon>
    </lineage>
</organism>
<evidence type="ECO:0000313" key="3">
    <source>
        <dbReference type="Proteomes" id="UP001595814"/>
    </source>
</evidence>
<comment type="caution">
    <text evidence="2">The sequence shown here is derived from an EMBL/GenBank/DDBJ whole genome shotgun (WGS) entry which is preliminary data.</text>
</comment>
<protein>
    <recommendedName>
        <fullName evidence="4">DUF4468 domain-containing protein</fullName>
    </recommendedName>
</protein>